<evidence type="ECO:0000256" key="7">
    <source>
        <dbReference type="ARBA" id="ARBA00022692"/>
    </source>
</evidence>
<keyword evidence="13 18" id="KW-0472">Membrane</keyword>
<reference evidence="20" key="1">
    <citation type="submission" date="2011-05" db="EMBL/GenBank/DDBJ databases">
        <authorList>
            <person name="Richards S.R."/>
            <person name="Qu J."/>
            <person name="Jiang H."/>
            <person name="Jhangiani S.N."/>
            <person name="Agravi P."/>
            <person name="Goodspeed R."/>
            <person name="Gross S."/>
            <person name="Mandapat C."/>
            <person name="Jackson L."/>
            <person name="Mathew T."/>
            <person name="Pu L."/>
            <person name="Thornton R."/>
            <person name="Saada N."/>
            <person name="Wilczek-Boney K.B."/>
            <person name="Lee S."/>
            <person name="Kovar C."/>
            <person name="Wu Y."/>
            <person name="Scherer S.E."/>
            <person name="Worley K.C."/>
            <person name="Muzny D.M."/>
            <person name="Gibbs R."/>
        </authorList>
    </citation>
    <scope>NUCLEOTIDE SEQUENCE</scope>
    <source>
        <strain evidence="20">Brora</strain>
    </source>
</reference>
<evidence type="ECO:0000256" key="17">
    <source>
        <dbReference type="ARBA" id="ARBA00025540"/>
    </source>
</evidence>
<keyword evidence="4" id="KW-1003">Cell membrane</keyword>
<keyword evidence="16" id="KW-0739">Sodium transport</keyword>
<evidence type="ECO:0000256" key="18">
    <source>
        <dbReference type="SAM" id="Phobius"/>
    </source>
</evidence>
<proteinExistence type="inferred from homology"/>
<dbReference type="Proteomes" id="UP000014500">
    <property type="component" value="Unassembled WGS sequence"/>
</dbReference>
<dbReference type="eggNOG" id="KOG3927">
    <property type="taxonomic scope" value="Eukaryota"/>
</dbReference>
<evidence type="ECO:0000256" key="9">
    <source>
        <dbReference type="ARBA" id="ARBA00022968"/>
    </source>
</evidence>
<evidence type="ECO:0000313" key="19">
    <source>
        <dbReference type="EnsemblMetazoa" id="SMAR001877-PA"/>
    </source>
</evidence>
<evidence type="ECO:0000256" key="3">
    <source>
        <dbReference type="ARBA" id="ARBA00022448"/>
    </source>
</evidence>
<evidence type="ECO:0000256" key="15">
    <source>
        <dbReference type="ARBA" id="ARBA00023180"/>
    </source>
</evidence>
<evidence type="ECO:0000313" key="20">
    <source>
        <dbReference type="Proteomes" id="UP000014500"/>
    </source>
</evidence>
<dbReference type="PROSITE" id="PS00390">
    <property type="entry name" value="ATPASE_NA_K_BETA_1"/>
    <property type="match status" value="1"/>
</dbReference>
<reference evidence="19" key="2">
    <citation type="submission" date="2015-02" db="UniProtKB">
        <authorList>
            <consortium name="EnsemblMetazoa"/>
        </authorList>
    </citation>
    <scope>IDENTIFICATION</scope>
</reference>
<evidence type="ECO:0000256" key="2">
    <source>
        <dbReference type="ARBA" id="ARBA00005876"/>
    </source>
</evidence>
<keyword evidence="9" id="KW-0735">Signal-anchor</keyword>
<dbReference type="GO" id="GO:0001671">
    <property type="term" value="F:ATPase activator activity"/>
    <property type="evidence" value="ECO:0007669"/>
    <property type="project" value="TreeGrafter"/>
</dbReference>
<evidence type="ECO:0000256" key="5">
    <source>
        <dbReference type="ARBA" id="ARBA00022538"/>
    </source>
</evidence>
<evidence type="ECO:0000256" key="10">
    <source>
        <dbReference type="ARBA" id="ARBA00022989"/>
    </source>
</evidence>
<dbReference type="GO" id="GO:0036376">
    <property type="term" value="P:sodium ion export across plasma membrane"/>
    <property type="evidence" value="ECO:0007669"/>
    <property type="project" value="TreeGrafter"/>
</dbReference>
<dbReference type="InterPro" id="IPR000402">
    <property type="entry name" value="Na/K_ATPase_sub_beta"/>
</dbReference>
<keyword evidence="15" id="KW-0325">Glycoprotein</keyword>
<name>T1ILP1_STRMM</name>
<keyword evidence="11" id="KW-0915">Sodium</keyword>
<dbReference type="FunFam" id="2.60.40.1660:FF:000004">
    <property type="entry name" value="sodium/potassium-transporting ATPase subunit beta-2"/>
    <property type="match status" value="1"/>
</dbReference>
<dbReference type="PhylomeDB" id="T1ILP1"/>
<keyword evidence="8" id="KW-0630">Potassium</keyword>
<evidence type="ECO:0000256" key="4">
    <source>
        <dbReference type="ARBA" id="ARBA00022475"/>
    </source>
</evidence>
<evidence type="ECO:0000256" key="11">
    <source>
        <dbReference type="ARBA" id="ARBA00023053"/>
    </source>
</evidence>
<dbReference type="AlphaFoldDB" id="T1ILP1"/>
<accession>T1ILP1</accession>
<keyword evidence="12" id="KW-0406">Ion transport</keyword>
<dbReference type="EMBL" id="JH430883">
    <property type="status" value="NOT_ANNOTATED_CDS"/>
    <property type="molecule type" value="Genomic_DNA"/>
</dbReference>
<comment type="subcellular location">
    <subcellularLocation>
        <location evidence="1">Cell membrane</location>
        <topology evidence="1">Single-pass type II membrane protein</topology>
    </subcellularLocation>
</comment>
<dbReference type="HOGENOM" id="CLU_057702_0_0_1"/>
<evidence type="ECO:0000256" key="13">
    <source>
        <dbReference type="ARBA" id="ARBA00023136"/>
    </source>
</evidence>
<dbReference type="GO" id="GO:0006883">
    <property type="term" value="P:intracellular sodium ion homeostasis"/>
    <property type="evidence" value="ECO:0007669"/>
    <property type="project" value="TreeGrafter"/>
</dbReference>
<evidence type="ECO:0000256" key="14">
    <source>
        <dbReference type="ARBA" id="ARBA00023157"/>
    </source>
</evidence>
<dbReference type="PANTHER" id="PTHR11523:SF28">
    <property type="entry name" value="NA_K-ATPASE BETA SUBUNIT ISOFORM 4-RELATED"/>
    <property type="match status" value="1"/>
</dbReference>
<dbReference type="InterPro" id="IPR038702">
    <property type="entry name" value="Na/K_ATPase_sub_beta_sf"/>
</dbReference>
<keyword evidence="14" id="KW-1015">Disulfide bond</keyword>
<dbReference type="Gene3D" id="2.60.40.1660">
    <property type="entry name" value="Na, k-atpase alpha subunit"/>
    <property type="match status" value="1"/>
</dbReference>
<dbReference type="GO" id="GO:0005890">
    <property type="term" value="C:sodium:potassium-exchanging ATPase complex"/>
    <property type="evidence" value="ECO:0007669"/>
    <property type="project" value="InterPro"/>
</dbReference>
<dbReference type="STRING" id="126957.T1ILP1"/>
<evidence type="ECO:0000256" key="1">
    <source>
        <dbReference type="ARBA" id="ARBA00004401"/>
    </source>
</evidence>
<keyword evidence="7 18" id="KW-0812">Transmembrane</keyword>
<keyword evidence="6" id="KW-0740">Sodium/potassium transport</keyword>
<dbReference type="PANTHER" id="PTHR11523">
    <property type="entry name" value="SODIUM/POTASSIUM-DEPENDENT ATPASE BETA SUBUNIT"/>
    <property type="match status" value="1"/>
</dbReference>
<keyword evidence="3" id="KW-0813">Transport</keyword>
<evidence type="ECO:0000256" key="6">
    <source>
        <dbReference type="ARBA" id="ARBA00022607"/>
    </source>
</evidence>
<keyword evidence="10 18" id="KW-1133">Transmembrane helix</keyword>
<dbReference type="Pfam" id="PF00287">
    <property type="entry name" value="Na_K-ATPase"/>
    <property type="match status" value="1"/>
</dbReference>
<dbReference type="GO" id="GO:0030007">
    <property type="term" value="P:intracellular potassium ion homeostasis"/>
    <property type="evidence" value="ECO:0007669"/>
    <property type="project" value="TreeGrafter"/>
</dbReference>
<protein>
    <recommendedName>
        <fullName evidence="21">Sodium/potassium-transporting ATPase subunit beta</fullName>
    </recommendedName>
</protein>
<dbReference type="OMA" id="NRNSGEF"/>
<evidence type="ECO:0000256" key="8">
    <source>
        <dbReference type="ARBA" id="ARBA00022958"/>
    </source>
</evidence>
<keyword evidence="20" id="KW-1185">Reference proteome</keyword>
<feature type="transmembrane region" description="Helical" evidence="18">
    <location>
        <begin position="49"/>
        <end position="70"/>
    </location>
</feature>
<evidence type="ECO:0000256" key="12">
    <source>
        <dbReference type="ARBA" id="ARBA00023065"/>
    </source>
</evidence>
<evidence type="ECO:0008006" key="21">
    <source>
        <dbReference type="Google" id="ProtNLM"/>
    </source>
</evidence>
<dbReference type="EnsemblMetazoa" id="SMAR001877-RA">
    <property type="protein sequence ID" value="SMAR001877-PA"/>
    <property type="gene ID" value="SMAR001877"/>
</dbReference>
<evidence type="ECO:0000256" key="16">
    <source>
        <dbReference type="ARBA" id="ARBA00023201"/>
    </source>
</evidence>
<comment type="similarity">
    <text evidence="2">Belongs to the X(+)/potassium ATPases subunit beta family.</text>
</comment>
<dbReference type="GO" id="GO:1990573">
    <property type="term" value="P:potassium ion import across plasma membrane"/>
    <property type="evidence" value="ECO:0007669"/>
    <property type="project" value="TreeGrafter"/>
</dbReference>
<comment type="function">
    <text evidence="17">This is the non-catalytic component of the active enzyme, which catalyzes the hydrolysis of ATP coupled with the exchange of Na(+) and K(+) ions across the plasma membrane. The beta subunit regulates, through assembly of alpha/beta heterodimers, the number of sodium pumps transported to the plasma membrane.</text>
</comment>
<sequence length="309" mass="35564">MSKETTETQLFYLPPPQLSKWKTFKRFMWNSETKEFMGRTAASWAKVTLFYLIFYSCLAAFFILLLTIFYQTINDKEPKWTLESSLIGSTPGLGFRPRPPPENIESTLIWFKHGKNGNWDYWADNLHSYIMNYAHENQTGDKYYKCISGEKVKKDKVCQVDIHDYKGLCSAAFAYGYKAGQPCIAVKINRVFNWVPIAYKKTDPNIPMEIRSKVLKDSGSKVWITCGGENAFDKENIGQMIYSPNNGGIETYYFPFKNQPGYLTPLVFVQFASVKKGVLINVECRAWAKNIAHDRAERKGSIHLELLVD</sequence>
<organism evidence="19 20">
    <name type="scientific">Strigamia maritima</name>
    <name type="common">European centipede</name>
    <name type="synonym">Geophilus maritimus</name>
    <dbReference type="NCBI Taxonomy" id="126957"/>
    <lineage>
        <taxon>Eukaryota</taxon>
        <taxon>Metazoa</taxon>
        <taxon>Ecdysozoa</taxon>
        <taxon>Arthropoda</taxon>
        <taxon>Myriapoda</taxon>
        <taxon>Chilopoda</taxon>
        <taxon>Pleurostigmophora</taxon>
        <taxon>Geophilomorpha</taxon>
        <taxon>Linotaeniidae</taxon>
        <taxon>Strigamia</taxon>
    </lineage>
</organism>
<keyword evidence="5" id="KW-0633">Potassium transport</keyword>